<comment type="similarity">
    <text evidence="2">Belongs to the small heat shock protein (HSP20) family.</text>
</comment>
<evidence type="ECO:0000256" key="3">
    <source>
        <dbReference type="SAM" id="MobiDB-lite"/>
    </source>
</evidence>
<proteinExistence type="inferred from homology"/>
<evidence type="ECO:0000259" key="4">
    <source>
        <dbReference type="PROSITE" id="PS01031"/>
    </source>
</evidence>
<sequence>MREKREKKKNINVVFSVQRLILGEDENNYYFQTDLPSLKKDQIKIELSNDDPIHILTISGKRETIIDHLAINRNGTKKEFKNESKNEKEGINKNENETKIENDKKYSKIECNYGKFSRSFILSANINAIQAKLENDI</sequence>
<keyword evidence="1" id="KW-0346">Stress response</keyword>
<evidence type="ECO:0000256" key="1">
    <source>
        <dbReference type="ARBA" id="ARBA00023016"/>
    </source>
</evidence>
<reference evidence="5 6" key="2">
    <citation type="submission" date="2016-08" db="EMBL/GenBank/DDBJ databases">
        <title>Pervasive Adenine N6-methylation of Active Genes in Fungi.</title>
        <authorList>
            <consortium name="DOE Joint Genome Institute"/>
            <person name="Mondo S.J."/>
            <person name="Dannebaum R.O."/>
            <person name="Kuo R.C."/>
            <person name="Labutti K."/>
            <person name="Haridas S."/>
            <person name="Kuo A."/>
            <person name="Salamov A."/>
            <person name="Ahrendt S.R."/>
            <person name="Lipzen A."/>
            <person name="Sullivan W."/>
            <person name="Andreopoulos W.B."/>
            <person name="Clum A."/>
            <person name="Lindquist E."/>
            <person name="Daum C."/>
            <person name="Ramamoorthy G.K."/>
            <person name="Gryganskyi A."/>
            <person name="Culley D."/>
            <person name="Magnuson J.K."/>
            <person name="James T.Y."/>
            <person name="O'Malley M.A."/>
            <person name="Stajich J.E."/>
            <person name="Spatafora J.W."/>
            <person name="Visel A."/>
            <person name="Grigoriev I.V."/>
        </authorList>
    </citation>
    <scope>NUCLEOTIDE SEQUENCE [LARGE SCALE GENOMIC DNA]</scope>
    <source>
        <strain evidence="6">finn</strain>
    </source>
</reference>
<dbReference type="InterPro" id="IPR008978">
    <property type="entry name" value="HSP20-like_chaperone"/>
</dbReference>
<accession>A0A1Y1UTH1</accession>
<evidence type="ECO:0000313" key="6">
    <source>
        <dbReference type="Proteomes" id="UP000193719"/>
    </source>
</evidence>
<name>A0A1Y1UTH1_9FUNG</name>
<dbReference type="EMBL" id="MCFH01000092">
    <property type="protein sequence ID" value="ORX41329.1"/>
    <property type="molecule type" value="Genomic_DNA"/>
</dbReference>
<dbReference type="OrthoDB" id="1431247at2759"/>
<dbReference type="SUPFAM" id="SSF49764">
    <property type="entry name" value="HSP20-like chaperones"/>
    <property type="match status" value="1"/>
</dbReference>
<dbReference type="Gene3D" id="2.60.40.790">
    <property type="match status" value="1"/>
</dbReference>
<dbReference type="PROSITE" id="PS01031">
    <property type="entry name" value="SHSP"/>
    <property type="match status" value="1"/>
</dbReference>
<dbReference type="InterPro" id="IPR002068">
    <property type="entry name" value="A-crystallin/Hsp20_dom"/>
</dbReference>
<evidence type="ECO:0000313" key="5">
    <source>
        <dbReference type="EMBL" id="ORX41329.1"/>
    </source>
</evidence>
<reference evidence="5 6" key="1">
    <citation type="submission" date="2016-08" db="EMBL/GenBank/DDBJ databases">
        <title>Genomes of anaerobic fungi encode conserved fungal cellulosomes for biomass hydrolysis.</title>
        <authorList>
            <consortium name="DOE Joint Genome Institute"/>
            <person name="Haitjema C.H."/>
            <person name="Gilmore S.P."/>
            <person name="Henske J.K."/>
            <person name="Solomon K.V."/>
            <person name="De Groot R."/>
            <person name="Kuo A."/>
            <person name="Mondo S.J."/>
            <person name="Salamov A.A."/>
            <person name="Labutti K."/>
            <person name="Zhao Z."/>
            <person name="Chiniquy J."/>
            <person name="Barry K."/>
            <person name="Brewer H.M."/>
            <person name="Purvine S.O."/>
            <person name="Wright A.T."/>
            <person name="Boxma B."/>
            <person name="Van Alen T."/>
            <person name="Hackstein J.H."/>
            <person name="Baker S.E."/>
            <person name="Grigoriev I.V."/>
            <person name="O'Malley M.A."/>
        </authorList>
    </citation>
    <scope>NUCLEOTIDE SEQUENCE [LARGE SCALE GENOMIC DNA]</scope>
    <source>
        <strain evidence="6">finn</strain>
    </source>
</reference>
<dbReference type="Proteomes" id="UP000193719">
    <property type="component" value="Unassembled WGS sequence"/>
</dbReference>
<comment type="caution">
    <text evidence="5">The sequence shown here is derived from an EMBL/GenBank/DDBJ whole genome shotgun (WGS) entry which is preliminary data.</text>
</comment>
<protein>
    <recommendedName>
        <fullName evidence="4">SHSP domain-containing protein</fullName>
    </recommendedName>
</protein>
<feature type="region of interest" description="Disordered" evidence="3">
    <location>
        <begin position="77"/>
        <end position="99"/>
    </location>
</feature>
<keyword evidence="6" id="KW-1185">Reference proteome</keyword>
<organism evidence="5 6">
    <name type="scientific">Piromyces finnis</name>
    <dbReference type="NCBI Taxonomy" id="1754191"/>
    <lineage>
        <taxon>Eukaryota</taxon>
        <taxon>Fungi</taxon>
        <taxon>Fungi incertae sedis</taxon>
        <taxon>Chytridiomycota</taxon>
        <taxon>Chytridiomycota incertae sedis</taxon>
        <taxon>Neocallimastigomycetes</taxon>
        <taxon>Neocallimastigales</taxon>
        <taxon>Neocallimastigaceae</taxon>
        <taxon>Piromyces</taxon>
    </lineage>
</organism>
<dbReference type="CDD" id="cd06464">
    <property type="entry name" value="ACD_sHsps-like"/>
    <property type="match status" value="1"/>
</dbReference>
<gene>
    <name evidence="5" type="ORF">BCR36DRAFT_416875</name>
</gene>
<dbReference type="PANTHER" id="PTHR11527">
    <property type="entry name" value="HEAT-SHOCK PROTEIN 20 FAMILY MEMBER"/>
    <property type="match status" value="1"/>
</dbReference>
<feature type="domain" description="SHSP" evidence="4">
    <location>
        <begin position="11"/>
        <end position="137"/>
    </location>
</feature>
<dbReference type="AlphaFoldDB" id="A0A1Y1UTH1"/>
<evidence type="ECO:0000256" key="2">
    <source>
        <dbReference type="PROSITE-ProRule" id="PRU00285"/>
    </source>
</evidence>
<dbReference type="InterPro" id="IPR031107">
    <property type="entry name" value="Small_HSP"/>
</dbReference>